<dbReference type="AlphaFoldDB" id="A0A645AG45"/>
<feature type="region of interest" description="Disordered" evidence="1">
    <location>
        <begin position="1"/>
        <end position="25"/>
    </location>
</feature>
<comment type="caution">
    <text evidence="2">The sequence shown here is derived from an EMBL/GenBank/DDBJ whole genome shotgun (WGS) entry which is preliminary data.</text>
</comment>
<protein>
    <submittedName>
        <fullName evidence="2">Uncharacterized protein</fullName>
    </submittedName>
</protein>
<reference evidence="2" key="1">
    <citation type="submission" date="2019-08" db="EMBL/GenBank/DDBJ databases">
        <authorList>
            <person name="Kucharzyk K."/>
            <person name="Murdoch R.W."/>
            <person name="Higgins S."/>
            <person name="Loffler F."/>
        </authorList>
    </citation>
    <scope>NUCLEOTIDE SEQUENCE</scope>
</reference>
<proteinExistence type="predicted"/>
<name>A0A645AG45_9ZZZZ</name>
<evidence type="ECO:0000313" key="2">
    <source>
        <dbReference type="EMBL" id="MPM51678.1"/>
    </source>
</evidence>
<evidence type="ECO:0000256" key="1">
    <source>
        <dbReference type="SAM" id="MobiDB-lite"/>
    </source>
</evidence>
<organism evidence="2">
    <name type="scientific">bioreactor metagenome</name>
    <dbReference type="NCBI Taxonomy" id="1076179"/>
    <lineage>
        <taxon>unclassified sequences</taxon>
        <taxon>metagenomes</taxon>
        <taxon>ecological metagenomes</taxon>
    </lineage>
</organism>
<accession>A0A645AG45</accession>
<gene>
    <name evidence="2" type="ORF">SDC9_98429</name>
</gene>
<dbReference type="EMBL" id="VSSQ01013522">
    <property type="protein sequence ID" value="MPM51678.1"/>
    <property type="molecule type" value="Genomic_DNA"/>
</dbReference>
<sequence>MGRSVVHHREARSADLPRDGGGEEGFPQARLAVQQKVPSMLFKRVGIVCADLIHRFHVLPGGDAVNRVRGLVVPIHGKGIEALPRQVQRAGQLGLLLLRIISLQADTRRLAFCPRVAAQRAGGLVFEIIRRKPQIRQKLGPLLLKAEIAVPQHRHRRAGVRPLAQGGDNDAAHGRSQLRVDLPQPGRTGIRLLLPPAEGLLPTAAVRVEPGGGPAHNFSVVGHSAPPLLLAPVQRLHIPAHLLLRRALVPPGRLGLLRLGTVPRSHLLRRMKPRLVPALQNSVYVGPL</sequence>
<feature type="compositionally biased region" description="Basic and acidic residues" evidence="1">
    <location>
        <begin position="7"/>
        <end position="21"/>
    </location>
</feature>